<dbReference type="Proteomes" id="UP001642540">
    <property type="component" value="Unassembled WGS sequence"/>
</dbReference>
<feature type="region of interest" description="Disordered" evidence="1">
    <location>
        <begin position="1"/>
        <end position="63"/>
    </location>
</feature>
<organism evidence="2 3">
    <name type="scientific">Orchesella dallaii</name>
    <dbReference type="NCBI Taxonomy" id="48710"/>
    <lineage>
        <taxon>Eukaryota</taxon>
        <taxon>Metazoa</taxon>
        <taxon>Ecdysozoa</taxon>
        <taxon>Arthropoda</taxon>
        <taxon>Hexapoda</taxon>
        <taxon>Collembola</taxon>
        <taxon>Entomobryomorpha</taxon>
        <taxon>Entomobryoidea</taxon>
        <taxon>Orchesellidae</taxon>
        <taxon>Orchesellinae</taxon>
        <taxon>Orchesella</taxon>
    </lineage>
</organism>
<protein>
    <submittedName>
        <fullName evidence="2">Uncharacterized protein</fullName>
    </submittedName>
</protein>
<accession>A0ABP1PV56</accession>
<sequence>MIGGGQGGAEAGGGDTQPNKIAGTEGPVSKESSSAKLSTGFQLTNPGENQKGTDAEPPKGRIRFKWPVPVDVWHSMQRAEKNSIAASRIDSQRLLSHLEKPFGFDSMEDSSSTENVRTFAVQEAASSKTTYPPFTSNGTPRPGIVRRFLLKPMRRMSPSPSPDFPGSSKLLSLLQCMRNGKRSASEECVGSDPTDPSKESRKRKREQGKENEKVAQIEIPKNFKFVDAVKKVKSCPSEAKLQCLLLPPRKKQRVETYKAFHRERESFGEAV</sequence>
<feature type="compositionally biased region" description="Polar residues" evidence="1">
    <location>
        <begin position="124"/>
        <end position="139"/>
    </location>
</feature>
<feature type="region of interest" description="Disordered" evidence="1">
    <location>
        <begin position="181"/>
        <end position="213"/>
    </location>
</feature>
<proteinExistence type="predicted"/>
<keyword evidence="3" id="KW-1185">Reference proteome</keyword>
<gene>
    <name evidence="2" type="ORF">ODALV1_LOCUS3507</name>
</gene>
<evidence type="ECO:0000313" key="3">
    <source>
        <dbReference type="Proteomes" id="UP001642540"/>
    </source>
</evidence>
<dbReference type="EMBL" id="CAXLJM020000011">
    <property type="protein sequence ID" value="CAL8076540.1"/>
    <property type="molecule type" value="Genomic_DNA"/>
</dbReference>
<name>A0ABP1PV56_9HEXA</name>
<feature type="compositionally biased region" description="Polar residues" evidence="1">
    <location>
        <begin position="30"/>
        <end position="50"/>
    </location>
</feature>
<feature type="region of interest" description="Disordered" evidence="1">
    <location>
        <begin position="123"/>
        <end position="144"/>
    </location>
</feature>
<evidence type="ECO:0000313" key="2">
    <source>
        <dbReference type="EMBL" id="CAL8076540.1"/>
    </source>
</evidence>
<evidence type="ECO:0000256" key="1">
    <source>
        <dbReference type="SAM" id="MobiDB-lite"/>
    </source>
</evidence>
<feature type="compositionally biased region" description="Gly residues" evidence="1">
    <location>
        <begin position="1"/>
        <end position="15"/>
    </location>
</feature>
<comment type="caution">
    <text evidence="2">The sequence shown here is derived from an EMBL/GenBank/DDBJ whole genome shotgun (WGS) entry which is preliminary data.</text>
</comment>
<reference evidence="2 3" key="1">
    <citation type="submission" date="2024-08" db="EMBL/GenBank/DDBJ databases">
        <authorList>
            <person name="Cucini C."/>
            <person name="Frati F."/>
        </authorList>
    </citation>
    <scope>NUCLEOTIDE SEQUENCE [LARGE SCALE GENOMIC DNA]</scope>
</reference>